<evidence type="ECO:0000313" key="2">
    <source>
        <dbReference type="Proteomes" id="UP001500177"/>
    </source>
</evidence>
<proteinExistence type="predicted"/>
<evidence type="ECO:0000313" key="1">
    <source>
        <dbReference type="EMBL" id="GAA1513634.1"/>
    </source>
</evidence>
<gene>
    <name evidence="1" type="ORF">GCM10009690_15700</name>
</gene>
<sequence length="142" mass="15447">MVNKNICKTDGCTRTVHAAGMCRVCRNKHLEATMRPIGDAKIRVIELVAHYGTVNAVAKRVGVAGNTIARVYRGEIASRITNTAYAAIMTHQPVGDPVPAHHKPNSDRASWADAAEYALTPEGREFVEHCMAPPKYRGKVPA</sequence>
<accession>A0ABP4L3P5</accession>
<name>A0ABP4L3P5_9MICO</name>
<dbReference type="RefSeq" id="WP_173151300.1">
    <property type="nucleotide sequence ID" value="NZ_BAAALX010000009.1"/>
</dbReference>
<dbReference type="Proteomes" id="UP001500177">
    <property type="component" value="Unassembled WGS sequence"/>
</dbReference>
<protein>
    <submittedName>
        <fullName evidence="1">Uncharacterized protein</fullName>
    </submittedName>
</protein>
<organism evidence="1 2">
    <name type="scientific">Brevibacterium permense</name>
    <dbReference type="NCBI Taxonomy" id="234834"/>
    <lineage>
        <taxon>Bacteria</taxon>
        <taxon>Bacillati</taxon>
        <taxon>Actinomycetota</taxon>
        <taxon>Actinomycetes</taxon>
        <taxon>Micrococcales</taxon>
        <taxon>Brevibacteriaceae</taxon>
        <taxon>Brevibacterium</taxon>
    </lineage>
</organism>
<keyword evidence="2" id="KW-1185">Reference proteome</keyword>
<dbReference type="EMBL" id="BAAALX010000009">
    <property type="protein sequence ID" value="GAA1513634.1"/>
    <property type="molecule type" value="Genomic_DNA"/>
</dbReference>
<comment type="caution">
    <text evidence="1">The sequence shown here is derived from an EMBL/GenBank/DDBJ whole genome shotgun (WGS) entry which is preliminary data.</text>
</comment>
<reference evidence="2" key="1">
    <citation type="journal article" date="2019" name="Int. J. Syst. Evol. Microbiol.">
        <title>The Global Catalogue of Microorganisms (GCM) 10K type strain sequencing project: providing services to taxonomists for standard genome sequencing and annotation.</title>
        <authorList>
            <consortium name="The Broad Institute Genomics Platform"/>
            <consortium name="The Broad Institute Genome Sequencing Center for Infectious Disease"/>
            <person name="Wu L."/>
            <person name="Ma J."/>
        </authorList>
    </citation>
    <scope>NUCLEOTIDE SEQUENCE [LARGE SCALE GENOMIC DNA]</scope>
    <source>
        <strain evidence="2">JCM 13318</strain>
    </source>
</reference>